<comment type="caution">
    <text evidence="2">The sequence shown here is derived from an EMBL/GenBank/DDBJ whole genome shotgun (WGS) entry which is preliminary data.</text>
</comment>
<gene>
    <name evidence="2" type="ORF">TNCT_53761</name>
</gene>
<keyword evidence="1" id="KW-0732">Signal</keyword>
<dbReference type="Proteomes" id="UP000887116">
    <property type="component" value="Unassembled WGS sequence"/>
</dbReference>
<feature type="signal peptide" evidence="1">
    <location>
        <begin position="1"/>
        <end position="24"/>
    </location>
</feature>
<accession>A0A8X6K8U5</accession>
<name>A0A8X6K8U5_TRICU</name>
<proteinExistence type="predicted"/>
<protein>
    <submittedName>
        <fullName evidence="2">Uncharacterized protein</fullName>
    </submittedName>
</protein>
<evidence type="ECO:0000313" key="3">
    <source>
        <dbReference type="Proteomes" id="UP000887116"/>
    </source>
</evidence>
<reference evidence="2" key="1">
    <citation type="submission" date="2020-07" db="EMBL/GenBank/DDBJ databases">
        <title>Multicomponent nature underlies the extraordinary mechanical properties of spider dragline silk.</title>
        <authorList>
            <person name="Kono N."/>
            <person name="Nakamura H."/>
            <person name="Mori M."/>
            <person name="Yoshida Y."/>
            <person name="Ohtoshi R."/>
            <person name="Malay A.D."/>
            <person name="Moran D.A.P."/>
            <person name="Tomita M."/>
            <person name="Numata K."/>
            <person name="Arakawa K."/>
        </authorList>
    </citation>
    <scope>NUCLEOTIDE SEQUENCE</scope>
</reference>
<organism evidence="2 3">
    <name type="scientific">Trichonephila clavata</name>
    <name type="common">Joro spider</name>
    <name type="synonym">Nephila clavata</name>
    <dbReference type="NCBI Taxonomy" id="2740835"/>
    <lineage>
        <taxon>Eukaryota</taxon>
        <taxon>Metazoa</taxon>
        <taxon>Ecdysozoa</taxon>
        <taxon>Arthropoda</taxon>
        <taxon>Chelicerata</taxon>
        <taxon>Arachnida</taxon>
        <taxon>Araneae</taxon>
        <taxon>Araneomorphae</taxon>
        <taxon>Entelegynae</taxon>
        <taxon>Araneoidea</taxon>
        <taxon>Nephilidae</taxon>
        <taxon>Trichonephila</taxon>
    </lineage>
</organism>
<evidence type="ECO:0000313" key="2">
    <source>
        <dbReference type="EMBL" id="GFQ66124.1"/>
    </source>
</evidence>
<keyword evidence="3" id="KW-1185">Reference proteome</keyword>
<dbReference type="AlphaFoldDB" id="A0A8X6K8U5"/>
<dbReference type="EMBL" id="BMAO01010284">
    <property type="protein sequence ID" value="GFQ66124.1"/>
    <property type="molecule type" value="Genomic_DNA"/>
</dbReference>
<feature type="chain" id="PRO_5036478275" evidence="1">
    <location>
        <begin position="25"/>
        <end position="79"/>
    </location>
</feature>
<evidence type="ECO:0000256" key="1">
    <source>
        <dbReference type="SAM" id="SignalP"/>
    </source>
</evidence>
<sequence>MAAANTLLHILYSLLTLSSNQKQSTDITEELNRPSTVKPYFEDVNTDTPTRFKGNLVGPNCEFSKIGTPNKQKFTEITK</sequence>